<organism evidence="16 17">
    <name type="scientific">Homarus americanus</name>
    <name type="common">American lobster</name>
    <dbReference type="NCBI Taxonomy" id="6706"/>
    <lineage>
        <taxon>Eukaryota</taxon>
        <taxon>Metazoa</taxon>
        <taxon>Ecdysozoa</taxon>
        <taxon>Arthropoda</taxon>
        <taxon>Crustacea</taxon>
        <taxon>Multicrustacea</taxon>
        <taxon>Malacostraca</taxon>
        <taxon>Eumalacostraca</taxon>
        <taxon>Eucarida</taxon>
        <taxon>Decapoda</taxon>
        <taxon>Pleocyemata</taxon>
        <taxon>Astacidea</taxon>
        <taxon>Nephropoidea</taxon>
        <taxon>Nephropidae</taxon>
        <taxon>Homarus</taxon>
    </lineage>
</organism>
<reference evidence="16" key="1">
    <citation type="journal article" date="2021" name="Sci. Adv.">
        <title>The American lobster genome reveals insights on longevity, neural, and immune adaptations.</title>
        <authorList>
            <person name="Polinski J.M."/>
            <person name="Zimin A.V."/>
            <person name="Clark K.F."/>
            <person name="Kohn A.B."/>
            <person name="Sadowski N."/>
            <person name="Timp W."/>
            <person name="Ptitsyn A."/>
            <person name="Khanna P."/>
            <person name="Romanova D.Y."/>
            <person name="Williams P."/>
            <person name="Greenwood S.J."/>
            <person name="Moroz L.L."/>
            <person name="Walt D.R."/>
            <person name="Bodnar A.G."/>
        </authorList>
    </citation>
    <scope>NUCLEOTIDE SEQUENCE</scope>
    <source>
        <strain evidence="16">GMGI-L3</strain>
    </source>
</reference>
<dbReference type="Proteomes" id="UP000747542">
    <property type="component" value="Unassembled WGS sequence"/>
</dbReference>
<dbReference type="SMART" id="SM00918">
    <property type="entry name" value="Lig_chan-Glu_bd"/>
    <property type="match status" value="1"/>
</dbReference>
<keyword evidence="9 16" id="KW-0675">Receptor</keyword>
<evidence type="ECO:0000256" key="8">
    <source>
        <dbReference type="ARBA" id="ARBA00023136"/>
    </source>
</evidence>
<evidence type="ECO:0000256" key="7">
    <source>
        <dbReference type="ARBA" id="ARBA00023065"/>
    </source>
</evidence>
<accession>A0A8J5JKU4</accession>
<dbReference type="Pfam" id="PF10613">
    <property type="entry name" value="Lig_chan-Glu_bd"/>
    <property type="match status" value="1"/>
</dbReference>
<evidence type="ECO:0000256" key="11">
    <source>
        <dbReference type="ARBA" id="ARBA00023286"/>
    </source>
</evidence>
<evidence type="ECO:0000256" key="12">
    <source>
        <dbReference type="ARBA" id="ARBA00023303"/>
    </source>
</evidence>
<comment type="subcellular location">
    <subcellularLocation>
        <location evidence="1">Cell membrane</location>
        <topology evidence="1">Multi-pass membrane protein</topology>
    </subcellularLocation>
</comment>
<evidence type="ECO:0000256" key="5">
    <source>
        <dbReference type="ARBA" id="ARBA00022692"/>
    </source>
</evidence>
<dbReference type="GO" id="GO:0005886">
    <property type="term" value="C:plasma membrane"/>
    <property type="evidence" value="ECO:0007669"/>
    <property type="project" value="UniProtKB-SubCell"/>
</dbReference>
<evidence type="ECO:0000256" key="2">
    <source>
        <dbReference type="ARBA" id="ARBA00008685"/>
    </source>
</evidence>
<keyword evidence="12" id="KW-0407">Ion channel</keyword>
<feature type="domain" description="Ionotropic glutamate receptor L-glutamate and glycine-binding" evidence="15">
    <location>
        <begin position="149"/>
        <end position="212"/>
    </location>
</feature>
<feature type="transmembrane region" description="Helical" evidence="13">
    <location>
        <begin position="523"/>
        <end position="546"/>
    </location>
</feature>
<evidence type="ECO:0000313" key="16">
    <source>
        <dbReference type="EMBL" id="KAG7159495.1"/>
    </source>
</evidence>
<evidence type="ECO:0000256" key="6">
    <source>
        <dbReference type="ARBA" id="ARBA00022989"/>
    </source>
</evidence>
<keyword evidence="3" id="KW-0813">Transport</keyword>
<keyword evidence="17" id="KW-1185">Reference proteome</keyword>
<keyword evidence="7" id="KW-0406">Ion transport</keyword>
<gene>
    <name evidence="16" type="primary">Glrk-L10</name>
    <name evidence="16" type="ORF">Hamer_G004127</name>
</gene>
<dbReference type="Pfam" id="PF00060">
    <property type="entry name" value="Lig_chan"/>
    <property type="match status" value="1"/>
</dbReference>
<name>A0A8J5JKU4_HOMAM</name>
<dbReference type="InterPro" id="IPR019594">
    <property type="entry name" value="Glu/Gly-bd"/>
</dbReference>
<evidence type="ECO:0000256" key="13">
    <source>
        <dbReference type="SAM" id="Phobius"/>
    </source>
</evidence>
<dbReference type="InterPro" id="IPR052192">
    <property type="entry name" value="Insect_Ionotropic_Sensory_Rcpt"/>
</dbReference>
<keyword evidence="11" id="KW-1071">Ligand-gated ion channel</keyword>
<dbReference type="EMBL" id="JAHLQT010033114">
    <property type="protein sequence ID" value="KAG7159495.1"/>
    <property type="molecule type" value="Genomic_DNA"/>
</dbReference>
<keyword evidence="10" id="KW-0325">Glycoprotein</keyword>
<comment type="caution">
    <text evidence="16">The sequence shown here is derived from an EMBL/GenBank/DDBJ whole genome shotgun (WGS) entry which is preliminary data.</text>
</comment>
<evidence type="ECO:0000256" key="1">
    <source>
        <dbReference type="ARBA" id="ARBA00004651"/>
    </source>
</evidence>
<dbReference type="GO" id="GO:0015276">
    <property type="term" value="F:ligand-gated monoatomic ion channel activity"/>
    <property type="evidence" value="ECO:0007669"/>
    <property type="project" value="InterPro"/>
</dbReference>
<protein>
    <submittedName>
        <fullName evidence="16">Glutamate receptor-like 10</fullName>
    </submittedName>
</protein>
<evidence type="ECO:0000259" key="14">
    <source>
        <dbReference type="SMART" id="SM00079"/>
    </source>
</evidence>
<evidence type="ECO:0000256" key="4">
    <source>
        <dbReference type="ARBA" id="ARBA00022475"/>
    </source>
</evidence>
<evidence type="ECO:0000256" key="9">
    <source>
        <dbReference type="ARBA" id="ARBA00023170"/>
    </source>
</evidence>
<keyword evidence="8 13" id="KW-0472">Membrane</keyword>
<evidence type="ECO:0000259" key="15">
    <source>
        <dbReference type="SMART" id="SM00918"/>
    </source>
</evidence>
<evidence type="ECO:0000256" key="10">
    <source>
        <dbReference type="ARBA" id="ARBA00023180"/>
    </source>
</evidence>
<feature type="domain" description="Ionotropic glutamate receptor C-terminal" evidence="14">
    <location>
        <begin position="151"/>
        <end position="497"/>
    </location>
</feature>
<evidence type="ECO:0000313" key="17">
    <source>
        <dbReference type="Proteomes" id="UP000747542"/>
    </source>
</evidence>
<dbReference type="SMART" id="SM00079">
    <property type="entry name" value="PBPe"/>
    <property type="match status" value="1"/>
</dbReference>
<dbReference type="GO" id="GO:0050906">
    <property type="term" value="P:detection of stimulus involved in sensory perception"/>
    <property type="evidence" value="ECO:0007669"/>
    <property type="project" value="UniProtKB-ARBA"/>
</dbReference>
<dbReference type="PANTHER" id="PTHR42643">
    <property type="entry name" value="IONOTROPIC RECEPTOR 20A-RELATED"/>
    <property type="match status" value="1"/>
</dbReference>
<dbReference type="AlphaFoldDB" id="A0A8J5JKU4"/>
<dbReference type="PANTHER" id="PTHR42643:SF24">
    <property type="entry name" value="IONOTROPIC RECEPTOR 60A"/>
    <property type="match status" value="1"/>
</dbReference>
<keyword evidence="5 13" id="KW-0812">Transmembrane</keyword>
<comment type="similarity">
    <text evidence="2">Belongs to the glutamate-gated ion channel (TC 1.A.10.1) family.</text>
</comment>
<evidence type="ECO:0000256" key="3">
    <source>
        <dbReference type="ARBA" id="ARBA00022448"/>
    </source>
</evidence>
<dbReference type="OrthoDB" id="6368698at2759"/>
<sequence length="562" mass="63609">MTEALLSRLVAQARRVRQVSWCVTVVVVSDDSAFLAASAEWIFKGRLLVWTNRLLAVTRRPLSHLRHLHTSFSMMNAMLLLLDDTSGYPRCSVYVHLPYSSQDAQVLEIATWSSRHGLVLTTHLPLFPDKFYRFVHRPQLVVAAEEYQPHVLVKTTEAPGRSLSFAGPMAELLHLLANTLNFTYTFLRPPDGSWGVKLPDGAWTGMVGMVGRQEADVGLGPFAVTSVRAEMVDYTRPILVDYGRIMAGRGLPEVDPWGFLLPFTPQVWTGILATLLLLFTISVLLYLCFIPKTAQRDTWMTETVFSYSRVLLQQDTSVLGVQWWERLVLGGWMVMVLVLSRSYASTLMSILAVRYIPQPYEYLRDLLDDPATTMVWEANTMYVQYLRSVESGIFREVMDSEKEGRIIYVKTTEYTYMRDELVRLGTYVFLGEDLSGKVLMAQDFSNTGACDFYSSKEMFLPFMFAMIGQKNSPLVPALSKRIKVVTEAGLYWHWLENMIPNSTSCVRAPTKITVQTSLTFTNVWGMFVVLAGGHLLALVVLGLELLTPKLLHSWSDTPHDHD</sequence>
<dbReference type="InterPro" id="IPR001320">
    <property type="entry name" value="Iontro_rcpt_C"/>
</dbReference>
<proteinExistence type="inferred from homology"/>
<feature type="transmembrane region" description="Helical" evidence="13">
    <location>
        <begin position="267"/>
        <end position="290"/>
    </location>
</feature>
<keyword evidence="6 13" id="KW-1133">Transmembrane helix</keyword>
<keyword evidence="4" id="KW-1003">Cell membrane</keyword>